<evidence type="ECO:0000256" key="4">
    <source>
        <dbReference type="ARBA" id="ARBA00023152"/>
    </source>
</evidence>
<dbReference type="KEGG" id="tsph:KIH39_14050"/>
<reference evidence="8" key="1">
    <citation type="submission" date="2021-05" db="EMBL/GenBank/DDBJ databases">
        <title>Complete genome sequence of the cellulolytic planctomycete Telmatocola sphagniphila SP2T and characterization of the first cellulase from planctomycetes.</title>
        <authorList>
            <person name="Rakitin A.L."/>
            <person name="Beletsky A.V."/>
            <person name="Naumoff D.G."/>
            <person name="Kulichevskaya I.S."/>
            <person name="Mardanov A.V."/>
            <person name="Ravin N.V."/>
            <person name="Dedysh S.N."/>
        </authorList>
    </citation>
    <scope>NUCLEOTIDE SEQUENCE</scope>
    <source>
        <strain evidence="8">SP2T</strain>
    </source>
</reference>
<feature type="transmembrane region" description="Helical" evidence="7">
    <location>
        <begin position="101"/>
        <end position="120"/>
    </location>
</feature>
<keyword evidence="5 8" id="KW-0456">Lyase</keyword>
<feature type="transmembrane region" description="Helical" evidence="7">
    <location>
        <begin position="140"/>
        <end position="161"/>
    </location>
</feature>
<dbReference type="Proteomes" id="UP000676194">
    <property type="component" value="Chromosome"/>
</dbReference>
<dbReference type="EC" id="4.1.2.13" evidence="3"/>
<evidence type="ECO:0000256" key="6">
    <source>
        <dbReference type="ARBA" id="ARBA00029799"/>
    </source>
</evidence>
<protein>
    <recommendedName>
        <fullName evidence="3">fructose-bisphosphate aldolase</fullName>
        <ecNumber evidence="3">4.1.2.13</ecNumber>
    </recommendedName>
    <alternativeName>
        <fullName evidence="6">Fructose-bisphosphate aldolase class I</fullName>
    </alternativeName>
</protein>
<dbReference type="Gene3D" id="3.20.20.70">
    <property type="entry name" value="Aldolase class I"/>
    <property type="match status" value="1"/>
</dbReference>
<evidence type="ECO:0000256" key="7">
    <source>
        <dbReference type="SAM" id="Phobius"/>
    </source>
</evidence>
<feature type="transmembrane region" description="Helical" evidence="7">
    <location>
        <begin position="43"/>
        <end position="63"/>
    </location>
</feature>
<evidence type="ECO:0000313" key="8">
    <source>
        <dbReference type="EMBL" id="QVL29988.1"/>
    </source>
</evidence>
<proteinExistence type="inferred from homology"/>
<sequence>MSAKIVTPLDTSPPTEQAVVTKPVVVHTHAAVTQVIVVGHSALFYWWPLWVAGYLMALLTWSNHDQAQIGSKSEWFYRGRNLGVIYTLLLLILVTSTKIKGMKAALMIAGMAFMVLLFVHPEWWEVLPGWFGHQSISLSLGFYLFSSTMLFLVWSISVFFIDRLGLWRFRSGQVTHEFLGGIVNNTHDTENMTMSLIILKPNMTLPGSTCPKQETICEVVDATVKRLLRTVPAAIPGVAFLSGGQSAELASARLNAMNVRFRSRMPWTLAFSLARAIQQPALEIRCGESANVLAAQKTLYHRARCNRSARSKRIYCRDGEVLIGARKAYWRLGRRQCFFSSERDCGFPSNDDIDRCRSS</sequence>
<dbReference type="RefSeq" id="WP_213493870.1">
    <property type="nucleotide sequence ID" value="NZ_CP074694.1"/>
</dbReference>
<dbReference type="EMBL" id="CP074694">
    <property type="protein sequence ID" value="QVL29988.1"/>
    <property type="molecule type" value="Genomic_DNA"/>
</dbReference>
<accession>A0A8E6B3Q8</accession>
<comment type="pathway">
    <text evidence="1">Carbohydrate degradation; glycolysis; D-glyceraldehyde 3-phosphate and glycerone phosphate from D-glucose: step 4/4.</text>
</comment>
<feature type="transmembrane region" description="Helical" evidence="7">
    <location>
        <begin position="75"/>
        <end position="94"/>
    </location>
</feature>
<evidence type="ECO:0000256" key="5">
    <source>
        <dbReference type="ARBA" id="ARBA00023239"/>
    </source>
</evidence>
<dbReference type="AlphaFoldDB" id="A0A8E6B3Q8"/>
<keyword evidence="7" id="KW-0812">Transmembrane</keyword>
<comment type="similarity">
    <text evidence="2">Belongs to the class I fructose-bisphosphate aldolase family.</text>
</comment>
<dbReference type="PANTHER" id="PTHR11627">
    <property type="entry name" value="FRUCTOSE-BISPHOSPHATE ALDOLASE"/>
    <property type="match status" value="1"/>
</dbReference>
<keyword evidence="7" id="KW-1133">Transmembrane helix</keyword>
<keyword evidence="4" id="KW-0324">Glycolysis</keyword>
<evidence type="ECO:0000256" key="1">
    <source>
        <dbReference type="ARBA" id="ARBA00004714"/>
    </source>
</evidence>
<evidence type="ECO:0000256" key="2">
    <source>
        <dbReference type="ARBA" id="ARBA00010387"/>
    </source>
</evidence>
<evidence type="ECO:0000313" key="9">
    <source>
        <dbReference type="Proteomes" id="UP000676194"/>
    </source>
</evidence>
<keyword evidence="9" id="KW-1185">Reference proteome</keyword>
<organism evidence="8 9">
    <name type="scientific">Telmatocola sphagniphila</name>
    <dbReference type="NCBI Taxonomy" id="1123043"/>
    <lineage>
        <taxon>Bacteria</taxon>
        <taxon>Pseudomonadati</taxon>
        <taxon>Planctomycetota</taxon>
        <taxon>Planctomycetia</taxon>
        <taxon>Gemmatales</taxon>
        <taxon>Gemmataceae</taxon>
    </lineage>
</organism>
<dbReference type="InterPro" id="IPR000741">
    <property type="entry name" value="FBA_I"/>
</dbReference>
<dbReference type="UniPathway" id="UPA00109">
    <property type="reaction ID" value="UER00183"/>
</dbReference>
<dbReference type="SUPFAM" id="SSF51569">
    <property type="entry name" value="Aldolase"/>
    <property type="match status" value="1"/>
</dbReference>
<dbReference type="InterPro" id="IPR013785">
    <property type="entry name" value="Aldolase_TIM"/>
</dbReference>
<name>A0A8E6B3Q8_9BACT</name>
<dbReference type="GO" id="GO:0006096">
    <property type="term" value="P:glycolytic process"/>
    <property type="evidence" value="ECO:0007669"/>
    <property type="project" value="UniProtKB-UniPathway"/>
</dbReference>
<keyword evidence="7" id="KW-0472">Membrane</keyword>
<evidence type="ECO:0000256" key="3">
    <source>
        <dbReference type="ARBA" id="ARBA00013068"/>
    </source>
</evidence>
<gene>
    <name evidence="8" type="ORF">KIH39_14050</name>
</gene>
<dbReference type="Pfam" id="PF00274">
    <property type="entry name" value="Glycolytic"/>
    <property type="match status" value="1"/>
</dbReference>
<dbReference type="GO" id="GO:0004332">
    <property type="term" value="F:fructose-bisphosphate aldolase activity"/>
    <property type="evidence" value="ECO:0007669"/>
    <property type="project" value="UniProtKB-EC"/>
</dbReference>